<accession>A0A1S9E617</accession>
<evidence type="ECO:0000313" key="2">
    <source>
        <dbReference type="EMBL" id="UYZ10296.1"/>
    </source>
</evidence>
<dbReference type="AlphaFoldDB" id="A0A1S9E617"/>
<evidence type="ECO:0000313" key="1">
    <source>
        <dbReference type="EMBL" id="MCZ7936919.1"/>
    </source>
</evidence>
<dbReference type="EMBL" id="JAPZLR010000002">
    <property type="protein sequence ID" value="MCZ7936919.1"/>
    <property type="molecule type" value="Genomic_DNA"/>
</dbReference>
<sequence length="62" mass="6950">MPVSDAIEDKFRCVSGLRLNFSQFKVLQRFHVVVGMALQASPEARCAVWQSLFPVIFVYCGG</sequence>
<reference evidence="2" key="1">
    <citation type="submission" date="2022-10" db="EMBL/GenBank/DDBJ databases">
        <title>Complete genome sequence of Agrobacterium salinitolerans CFBP5507.</title>
        <authorList>
            <person name="Tchabashvili S."/>
            <person name="Yen H.-C."/>
            <person name="Haryono M."/>
            <person name="Lin Y.-C."/>
            <person name="Lai E.-M."/>
            <person name="Kuo C.-H."/>
        </authorList>
    </citation>
    <scope>NUCLEOTIDE SEQUENCE</scope>
    <source>
        <strain evidence="2">CFBP5507</strain>
    </source>
</reference>
<proteinExistence type="predicted"/>
<name>A0A1S9E617_9HYPH</name>
<evidence type="ECO:0000313" key="3">
    <source>
        <dbReference type="Proteomes" id="UP001151018"/>
    </source>
</evidence>
<dbReference type="Proteomes" id="UP001151018">
    <property type="component" value="Unassembled WGS sequence"/>
</dbReference>
<protein>
    <submittedName>
        <fullName evidence="1">Uncharacterized protein</fullName>
    </submittedName>
</protein>
<dbReference type="KEGG" id="asal:CFBP5507_21980"/>
<dbReference type="RefSeq" id="WP_077985053.1">
    <property type="nucleotide sequence ID" value="NZ_CP074392.1"/>
</dbReference>
<gene>
    <name evidence="2" type="ORF">CFBP5507_21980</name>
    <name evidence="1" type="ORF">O9X88_05130</name>
</gene>
<dbReference type="EMBL" id="CP109969">
    <property type="protein sequence ID" value="UYZ10296.1"/>
    <property type="molecule type" value="Genomic_DNA"/>
</dbReference>
<dbReference type="Proteomes" id="UP000298735">
    <property type="component" value="Chromosome Linear"/>
</dbReference>
<reference evidence="1" key="2">
    <citation type="submission" date="2022-12" db="EMBL/GenBank/DDBJ databases">
        <title>Draft genome sequences of 22 rhizogenic Agrobacterium biovar 1 strains, the causative agent of hairy root disease.</title>
        <authorList>
            <person name="Kim N."/>
            <person name="Vargas P."/>
            <person name="Rediers H."/>
        </authorList>
    </citation>
    <scope>NUCLEOTIDE SEQUENCE</scope>
    <source>
        <strain evidence="1">ST15.13.006</strain>
    </source>
</reference>
<organism evidence="1 3">
    <name type="scientific">Agrobacterium salinitolerans</name>
    <dbReference type="NCBI Taxonomy" id="1183413"/>
    <lineage>
        <taxon>Bacteria</taxon>
        <taxon>Pseudomonadati</taxon>
        <taxon>Pseudomonadota</taxon>
        <taxon>Alphaproteobacteria</taxon>
        <taxon>Hyphomicrobiales</taxon>
        <taxon>Rhizobiaceae</taxon>
        <taxon>Rhizobium/Agrobacterium group</taxon>
        <taxon>Agrobacterium</taxon>
    </lineage>
</organism>